<reference evidence="1 2" key="1">
    <citation type="submission" date="2018-08" db="EMBL/GenBank/DDBJ databases">
        <title>Genomic investigation of the strawberry pathogen Phytophthora fragariae indicates pathogenicity is determined by transcriptional variation in three key races.</title>
        <authorList>
            <person name="Adams T.M."/>
            <person name="Armitage A.D."/>
            <person name="Sobczyk M.K."/>
            <person name="Bates H.J."/>
            <person name="Dunwell J.M."/>
            <person name="Nellist C.F."/>
            <person name="Harrison R.J."/>
        </authorList>
    </citation>
    <scope>NUCLEOTIDE SEQUENCE [LARGE SCALE GENOMIC DNA]</scope>
    <source>
        <strain evidence="1 2">NOV-5</strain>
    </source>
</reference>
<protein>
    <recommendedName>
        <fullName evidence="3">Crinkler (CRN) family protein</fullName>
    </recommendedName>
</protein>
<feature type="non-terminal residue" evidence="1">
    <location>
        <position position="469"/>
    </location>
</feature>
<dbReference type="PANTHER" id="PTHR33129">
    <property type="entry name" value="PROTEIN KINASE DOMAIN-CONTAINING PROTEIN-RELATED"/>
    <property type="match status" value="1"/>
</dbReference>
<dbReference type="AlphaFoldDB" id="A0A6A3Q6P8"/>
<evidence type="ECO:0000313" key="1">
    <source>
        <dbReference type="EMBL" id="KAE9070316.1"/>
    </source>
</evidence>
<gene>
    <name evidence="1" type="ORF">PF006_g29383</name>
</gene>
<dbReference type="InterPro" id="IPR052980">
    <property type="entry name" value="Crinkler_effector"/>
</dbReference>
<accession>A0A6A3Q6P8</accession>
<dbReference type="Proteomes" id="UP000440732">
    <property type="component" value="Unassembled WGS sequence"/>
</dbReference>
<name>A0A6A3Q6P8_9STRA</name>
<evidence type="ECO:0000313" key="2">
    <source>
        <dbReference type="Proteomes" id="UP000440732"/>
    </source>
</evidence>
<organism evidence="1 2">
    <name type="scientific">Phytophthora fragariae</name>
    <dbReference type="NCBI Taxonomy" id="53985"/>
    <lineage>
        <taxon>Eukaryota</taxon>
        <taxon>Sar</taxon>
        <taxon>Stramenopiles</taxon>
        <taxon>Oomycota</taxon>
        <taxon>Peronosporomycetes</taxon>
        <taxon>Peronosporales</taxon>
        <taxon>Peronosporaceae</taxon>
        <taxon>Phytophthora</taxon>
    </lineage>
</organism>
<proteinExistence type="predicted"/>
<dbReference type="PANTHER" id="PTHR33129:SF1">
    <property type="entry name" value="ATP-BINDING PROTEIN"/>
    <property type="match status" value="1"/>
</dbReference>
<dbReference type="EMBL" id="QXGA01004883">
    <property type="protein sequence ID" value="KAE9070316.1"/>
    <property type="molecule type" value="Genomic_DNA"/>
</dbReference>
<sequence>MGVPISSLQSVVSFNVVHIERARPGSIGKSIFCAYFLQRFSFEDKEATIITLSFTRESVLKKAAAWKGGEMLGSAVAKAADSSAMSAVIENAERQDTHKLIYLIDGPPKFHPEDAQTVVFASPNDAWFSYIRKDWTRPMVVMPLWTMKELEAAAIELDLTMRVDKRPFDEESMGALEDVPVARIADLVEQRFHVFGGVARECLSVKEKFVKKQQDSIEAIITMFKDPKDLRAILKHQKEHEKMYHRICYFVPNEKDPMEYTIAEPTPFVRRFLTECLGDLTKSKRKEITDLLDNPAAASFRGALFENIVHDQLNSGCRFEARALEKEDTEKKMQTFVCAESTPQVAGKAWCYFDDNFSASVLSSGPYHVPTSKRFASVDSFYYEETPHVSGQASLCLFQMTVAKTHPVNGAGLVNVLSRLGLLGDVRENPKRVALIFSVPLKVEQEFTRQTFVLDGILGDADSVRKVHN</sequence>
<comment type="caution">
    <text evidence="1">The sequence shown here is derived from an EMBL/GenBank/DDBJ whole genome shotgun (WGS) entry which is preliminary data.</text>
</comment>
<evidence type="ECO:0008006" key="3">
    <source>
        <dbReference type="Google" id="ProtNLM"/>
    </source>
</evidence>